<evidence type="ECO:0000256" key="4">
    <source>
        <dbReference type="ARBA" id="ARBA00022989"/>
    </source>
</evidence>
<protein>
    <submittedName>
        <fullName evidence="9">ABC transporter permease</fullName>
    </submittedName>
</protein>
<dbReference type="Pfam" id="PF02687">
    <property type="entry name" value="FtsX"/>
    <property type="match status" value="2"/>
</dbReference>
<feature type="domain" description="ABC3 transporter permease C-terminal" evidence="7">
    <location>
        <begin position="300"/>
        <end position="416"/>
    </location>
</feature>
<keyword evidence="2" id="KW-1003">Cell membrane</keyword>
<evidence type="ECO:0000259" key="7">
    <source>
        <dbReference type="Pfam" id="PF02687"/>
    </source>
</evidence>
<feature type="transmembrane region" description="Helical" evidence="6">
    <location>
        <begin position="434"/>
        <end position="456"/>
    </location>
</feature>
<dbReference type="Pfam" id="PF12704">
    <property type="entry name" value="MacB_PCD"/>
    <property type="match status" value="1"/>
</dbReference>
<organism evidence="9 10">
    <name type="scientific">Algoriphagus aestuariicola</name>
    <dbReference type="NCBI Taxonomy" id="1852016"/>
    <lineage>
        <taxon>Bacteria</taxon>
        <taxon>Pseudomonadati</taxon>
        <taxon>Bacteroidota</taxon>
        <taxon>Cytophagia</taxon>
        <taxon>Cytophagales</taxon>
        <taxon>Cyclobacteriaceae</taxon>
        <taxon>Algoriphagus</taxon>
    </lineage>
</organism>
<comment type="caution">
    <text evidence="9">The sequence shown here is derived from an EMBL/GenBank/DDBJ whole genome shotgun (WGS) entry which is preliminary data.</text>
</comment>
<evidence type="ECO:0000256" key="1">
    <source>
        <dbReference type="ARBA" id="ARBA00004651"/>
    </source>
</evidence>
<evidence type="ECO:0000313" key="10">
    <source>
        <dbReference type="Proteomes" id="UP000664698"/>
    </source>
</evidence>
<evidence type="ECO:0000256" key="2">
    <source>
        <dbReference type="ARBA" id="ARBA00022475"/>
    </source>
</evidence>
<feature type="transmembrane region" description="Helical" evidence="6">
    <location>
        <begin position="769"/>
        <end position="789"/>
    </location>
</feature>
<feature type="transmembrane region" description="Helical" evidence="6">
    <location>
        <begin position="390"/>
        <end position="413"/>
    </location>
</feature>
<evidence type="ECO:0000256" key="3">
    <source>
        <dbReference type="ARBA" id="ARBA00022692"/>
    </source>
</evidence>
<dbReference type="InterPro" id="IPR003838">
    <property type="entry name" value="ABC3_permease_C"/>
</dbReference>
<dbReference type="Proteomes" id="UP000664698">
    <property type="component" value="Unassembled WGS sequence"/>
</dbReference>
<evidence type="ECO:0000256" key="6">
    <source>
        <dbReference type="SAM" id="Phobius"/>
    </source>
</evidence>
<evidence type="ECO:0000259" key="8">
    <source>
        <dbReference type="Pfam" id="PF12704"/>
    </source>
</evidence>
<accession>A0ABS3BNE3</accession>
<keyword evidence="4 6" id="KW-1133">Transmembrane helix</keyword>
<feature type="transmembrane region" description="Helical" evidence="6">
    <location>
        <begin position="21"/>
        <end position="41"/>
    </location>
</feature>
<sequence length="808" mass="89821">MPLRFLKIAWRSILRNRFFSLINVTGLALGTVCCLYIMIYVNDQFGYDRHHAHADELYRVTTLLNARGNETFMASCSPPIGPALERDFGEVVSFARVVRMEKMGIAQSLISAGETKLYEKEAVLADSSYFSLFDYHFIEGNPQEALKKPFTVVLEKGLADKLFPPGEARGQTIKIENNNGISEYEVTGVVDRSLGKSHLEASLFISMNSNGLGEYVLQNNVWAGNNFTSTYIQLMPGTDPTALESKLPAFLNKYGEEELRSVGMSKNLILQRVDAIHTFMGYDVEMAEVVSPTFLYVLFCIAVLIQVVACINFMNLATAKATKRGKEVGVRKVIGASKANLVTQFMAESLLLVLISSAVAVVLFGTLLPFLNRLTDATISNSIFLDFSSWLIIAGIVLATGLLAGLYPAFYLTSFNTVKIMKGDYSNRISATRIRQVMVVTQFVFSIVLISGVTVIQQQMNFLNAKDLGFSKDQRLIFSFYSTESKAQMDAFVDAVRQLPEVEHASKTNNYPSQFVFNDVGVYLEGGDMNSAKNAQFMVSDPYFVPVNGISLLSGRDLRDGDEGKVLINERLMSELGLDAESALGTKLYSKYGDEATYVEVAGVMKDFHYNSLHQQIRPFMIQYTENADRLNHLILSTNSDAYGEILAKLESAWDRLMPETPFDYAFMDQEVERQYAKEQLLSGVIRTFTQMTVFISCLGLLGLAAFSAEQRRKEIGVRKALGASVGDIVGLLSGEFVKLVLVAFAISIPLAWWAMDRWLDDFAYQITVQWWMFGLAGLIALVVALVTVSSQAWTAALADPVESIRNE</sequence>
<reference evidence="9 10" key="1">
    <citation type="submission" date="2021-03" db="EMBL/GenBank/DDBJ databases">
        <title>novel species isolated from a fishpond in China.</title>
        <authorList>
            <person name="Lu H."/>
            <person name="Cai Z."/>
        </authorList>
    </citation>
    <scope>NUCLEOTIDE SEQUENCE [LARGE SCALE GENOMIC DNA]</scope>
    <source>
        <strain evidence="9 10">JCM 31546</strain>
    </source>
</reference>
<feature type="transmembrane region" description="Helical" evidence="6">
    <location>
        <begin position="294"/>
        <end position="316"/>
    </location>
</feature>
<feature type="domain" description="MacB-like periplasmic core" evidence="8">
    <location>
        <begin position="20"/>
        <end position="248"/>
    </location>
</feature>
<feature type="transmembrane region" description="Helical" evidence="6">
    <location>
        <begin position="721"/>
        <end position="749"/>
    </location>
</feature>
<dbReference type="PANTHER" id="PTHR30572:SF18">
    <property type="entry name" value="ABC-TYPE MACROLIDE FAMILY EXPORT SYSTEM PERMEASE COMPONENT 2"/>
    <property type="match status" value="1"/>
</dbReference>
<dbReference type="RefSeq" id="WP_206568281.1">
    <property type="nucleotide sequence ID" value="NZ_JAFKCW010000001.1"/>
</dbReference>
<evidence type="ECO:0000256" key="5">
    <source>
        <dbReference type="ARBA" id="ARBA00023136"/>
    </source>
</evidence>
<name>A0ABS3BNE3_9BACT</name>
<dbReference type="InterPro" id="IPR050250">
    <property type="entry name" value="Macrolide_Exporter_MacB"/>
</dbReference>
<comment type="subcellular location">
    <subcellularLocation>
        <location evidence="1">Cell membrane</location>
        <topology evidence="1">Multi-pass membrane protein</topology>
    </subcellularLocation>
</comment>
<keyword evidence="10" id="KW-1185">Reference proteome</keyword>
<dbReference type="InterPro" id="IPR025857">
    <property type="entry name" value="MacB_PCD"/>
</dbReference>
<feature type="domain" description="ABC3 transporter permease C-terminal" evidence="7">
    <location>
        <begin position="692"/>
        <end position="794"/>
    </location>
</feature>
<keyword evidence="5 6" id="KW-0472">Membrane</keyword>
<evidence type="ECO:0000313" key="9">
    <source>
        <dbReference type="EMBL" id="MBN7800329.1"/>
    </source>
</evidence>
<keyword evidence="3 6" id="KW-0812">Transmembrane</keyword>
<dbReference type="PANTHER" id="PTHR30572">
    <property type="entry name" value="MEMBRANE COMPONENT OF TRANSPORTER-RELATED"/>
    <property type="match status" value="1"/>
</dbReference>
<gene>
    <name evidence="9" type="ORF">J0A67_05620</name>
</gene>
<feature type="transmembrane region" description="Helical" evidence="6">
    <location>
        <begin position="350"/>
        <end position="370"/>
    </location>
</feature>
<dbReference type="EMBL" id="JAFKCW010000001">
    <property type="protein sequence ID" value="MBN7800329.1"/>
    <property type="molecule type" value="Genomic_DNA"/>
</dbReference>
<feature type="transmembrane region" description="Helical" evidence="6">
    <location>
        <begin position="689"/>
        <end position="709"/>
    </location>
</feature>
<proteinExistence type="predicted"/>